<dbReference type="Pfam" id="PF04130">
    <property type="entry name" value="GCP_C_terminal"/>
    <property type="match status" value="1"/>
</dbReference>
<evidence type="ECO:0000313" key="8">
    <source>
        <dbReference type="EMBL" id="KAJ4428063.1"/>
    </source>
</evidence>
<comment type="caution">
    <text evidence="8">The sequence shown here is derived from an EMBL/GenBank/DDBJ whole genome shotgun (WGS) entry which is preliminary data.</text>
</comment>
<accession>A0ABQ8S229</accession>
<evidence type="ECO:0000256" key="1">
    <source>
        <dbReference type="ARBA" id="ARBA00004245"/>
    </source>
</evidence>
<evidence type="ECO:0000259" key="7">
    <source>
        <dbReference type="Pfam" id="PF17681"/>
    </source>
</evidence>
<protein>
    <recommendedName>
        <fullName evidence="10">Gamma-tubulin complex component</fullName>
    </recommendedName>
</protein>
<proteinExistence type="inferred from homology"/>
<evidence type="ECO:0000256" key="2">
    <source>
        <dbReference type="ARBA" id="ARBA00010337"/>
    </source>
</evidence>
<evidence type="ECO:0008006" key="10">
    <source>
        <dbReference type="Google" id="ProtNLM"/>
    </source>
</evidence>
<dbReference type="Pfam" id="PF17681">
    <property type="entry name" value="GCP_N_terminal"/>
    <property type="match status" value="1"/>
</dbReference>
<evidence type="ECO:0000313" key="9">
    <source>
        <dbReference type="Proteomes" id="UP001148838"/>
    </source>
</evidence>
<keyword evidence="9" id="KW-1185">Reference proteome</keyword>
<feature type="domain" description="Gamma tubulin complex component protein N-terminal" evidence="7">
    <location>
        <begin position="21"/>
        <end position="328"/>
    </location>
</feature>
<evidence type="ECO:0000256" key="3">
    <source>
        <dbReference type="ARBA" id="ARBA00022490"/>
    </source>
</evidence>
<organism evidence="8 9">
    <name type="scientific">Periplaneta americana</name>
    <name type="common">American cockroach</name>
    <name type="synonym">Blatta americana</name>
    <dbReference type="NCBI Taxonomy" id="6978"/>
    <lineage>
        <taxon>Eukaryota</taxon>
        <taxon>Metazoa</taxon>
        <taxon>Ecdysozoa</taxon>
        <taxon>Arthropoda</taxon>
        <taxon>Hexapoda</taxon>
        <taxon>Insecta</taxon>
        <taxon>Pterygota</taxon>
        <taxon>Neoptera</taxon>
        <taxon>Polyneoptera</taxon>
        <taxon>Dictyoptera</taxon>
        <taxon>Blattodea</taxon>
        <taxon>Blattoidea</taxon>
        <taxon>Blattidae</taxon>
        <taxon>Blattinae</taxon>
        <taxon>Periplaneta</taxon>
    </lineage>
</organism>
<dbReference type="InterPro" id="IPR041470">
    <property type="entry name" value="GCP_N"/>
</dbReference>
<sequence length="702" mass="80397">MITLICFCDLVASEVSESQLLQELIYSFQGINGKFLKLSPVSQGYKLDPKVRVKRSVRRYVLRLAELGWLHNQVKQHCENAAASKNLGLIGQSLVAALREELTEYYRLVAVLQSQIKQQMDTSVDSPLSEEQPQCHKEGLTLCRLAVWTLDPLGRMKCLAAVADACKDKRGGALASCVHGFLQHGNPVIRETVKNLLGAVCKPMYVMLSRWILDGELEDPHGEFFIAADLEVKGDLLWHEKYRVLESMVPSFIPLAQAKKILATGKSINFLREICQDHTPVKGRELLKHALECTSVEALFMADREGDLQSMMDTAYLETSRRVLDVLTGQYKFLDHLQALRRYLLLGQGDFIRHLMELLEPELAKSATLLYPHNLSGILESAIRATNAQYEDADILNRLDVRLLEQSPGDTGWDVFSLDYHVDGPIGTIFAQNSTAYLMLFNALWRAKRMEWILSGMWKRQITSAKLLRKLPELRPILQQAHLLTSEMVHFIHQMQYYILFEVLECSWDVLIKQVQQAESLDDIIAAHENFLLTVKAGALLDENSRELATQLRTVYELILQLQTHEEKLYARSLSELQAMTKHEELIKEREKQGQFGTSTHEEELNQKRSQDFKLRYIPNVRTQLRVLSKSYQDVVKKFLLMLASQSDVSLQLLSFRLDFNEHYKRLDSRLTAPLTYQHRRLSEMGLSRNASGTSQQKVRIK</sequence>
<dbReference type="InterPro" id="IPR040457">
    <property type="entry name" value="GCP_C"/>
</dbReference>
<dbReference type="Gene3D" id="1.20.120.1900">
    <property type="entry name" value="Gamma-tubulin complex, C-terminal domain"/>
    <property type="match status" value="1"/>
</dbReference>
<evidence type="ECO:0000256" key="5">
    <source>
        <dbReference type="ARBA" id="ARBA00023212"/>
    </source>
</evidence>
<dbReference type="PANTHER" id="PTHR19302:SF14">
    <property type="entry name" value="GAMMA-TUBULIN COMPLEX COMPONENT 3"/>
    <property type="match status" value="1"/>
</dbReference>
<dbReference type="InterPro" id="IPR042241">
    <property type="entry name" value="GCP_C_sf"/>
</dbReference>
<dbReference type="PANTHER" id="PTHR19302">
    <property type="entry name" value="GAMMA TUBULIN COMPLEX PROTEIN"/>
    <property type="match status" value="1"/>
</dbReference>
<dbReference type="InterPro" id="IPR007259">
    <property type="entry name" value="GCP"/>
</dbReference>
<gene>
    <name evidence="8" type="ORF">ANN_24077</name>
</gene>
<keyword evidence="5" id="KW-0206">Cytoskeleton</keyword>
<dbReference type="Proteomes" id="UP001148838">
    <property type="component" value="Unassembled WGS sequence"/>
</dbReference>
<keyword evidence="3" id="KW-0963">Cytoplasm</keyword>
<evidence type="ECO:0000256" key="4">
    <source>
        <dbReference type="ARBA" id="ARBA00022701"/>
    </source>
</evidence>
<keyword evidence="4" id="KW-0493">Microtubule</keyword>
<feature type="domain" description="Gamma tubulin complex component C-terminal" evidence="6">
    <location>
        <begin position="334"/>
        <end position="664"/>
    </location>
</feature>
<comment type="similarity">
    <text evidence="2">Belongs to the TUBGCP family.</text>
</comment>
<dbReference type="EMBL" id="JAJSOF020000037">
    <property type="protein sequence ID" value="KAJ4428063.1"/>
    <property type="molecule type" value="Genomic_DNA"/>
</dbReference>
<name>A0ABQ8S229_PERAM</name>
<reference evidence="8 9" key="1">
    <citation type="journal article" date="2022" name="Allergy">
        <title>Genome assembly and annotation of Periplaneta americana reveal a comprehensive cockroach allergen profile.</title>
        <authorList>
            <person name="Wang L."/>
            <person name="Xiong Q."/>
            <person name="Saelim N."/>
            <person name="Wang L."/>
            <person name="Nong W."/>
            <person name="Wan A.T."/>
            <person name="Shi M."/>
            <person name="Liu X."/>
            <person name="Cao Q."/>
            <person name="Hui J.H.L."/>
            <person name="Sookrung N."/>
            <person name="Leung T.F."/>
            <person name="Tungtrongchitr A."/>
            <person name="Tsui S.K.W."/>
        </authorList>
    </citation>
    <scope>NUCLEOTIDE SEQUENCE [LARGE SCALE GENOMIC DNA]</scope>
    <source>
        <strain evidence="8">PWHHKU_190912</strain>
    </source>
</reference>
<comment type="subcellular location">
    <subcellularLocation>
        <location evidence="1">Cytoplasm</location>
        <location evidence="1">Cytoskeleton</location>
    </subcellularLocation>
</comment>
<evidence type="ECO:0000259" key="6">
    <source>
        <dbReference type="Pfam" id="PF04130"/>
    </source>
</evidence>